<dbReference type="Pfam" id="PF02817">
    <property type="entry name" value="E3_binding"/>
    <property type="match status" value="1"/>
</dbReference>
<comment type="similarity">
    <text evidence="2 9">Belongs to the 2-oxoacid dehydrogenase family.</text>
</comment>
<dbReference type="InterPro" id="IPR023213">
    <property type="entry name" value="CAT-like_dom_sf"/>
</dbReference>
<dbReference type="InterPro" id="IPR003016">
    <property type="entry name" value="2-oxoA_DH_lipoyl-BS"/>
</dbReference>
<evidence type="ECO:0000256" key="9">
    <source>
        <dbReference type="RuleBase" id="RU003423"/>
    </source>
</evidence>
<dbReference type="SUPFAM" id="SSF51230">
    <property type="entry name" value="Single hybrid motif"/>
    <property type="match status" value="2"/>
</dbReference>
<dbReference type="InterPro" id="IPR036625">
    <property type="entry name" value="E3-bd_dom_sf"/>
</dbReference>
<evidence type="ECO:0000256" key="2">
    <source>
        <dbReference type="ARBA" id="ARBA00007317"/>
    </source>
</evidence>
<reference evidence="13 14" key="1">
    <citation type="submission" date="2020-07" db="EMBL/GenBank/DDBJ databases">
        <title>Thermogemmata thermophila gen. nov., sp. nov., a novel moderate thermophilic planctomycete from a Kamchatka hot spring.</title>
        <authorList>
            <person name="Elcheninov A.G."/>
            <person name="Podosokorskaya O.A."/>
            <person name="Kovaleva O.L."/>
            <person name="Novikov A."/>
            <person name="Bonch-Osmolovskaya E.A."/>
            <person name="Toshchakov S.V."/>
            <person name="Kublanov I.V."/>
        </authorList>
    </citation>
    <scope>NUCLEOTIDE SEQUENCE [LARGE SCALE GENOMIC DNA]</scope>
    <source>
        <strain evidence="13 14">2918</strain>
    </source>
</reference>
<feature type="region of interest" description="Disordered" evidence="10">
    <location>
        <begin position="80"/>
        <end position="102"/>
    </location>
</feature>
<dbReference type="InterPro" id="IPR011053">
    <property type="entry name" value="Single_hybrid_motif"/>
</dbReference>
<dbReference type="EMBL" id="JACEFB010000001">
    <property type="protein sequence ID" value="MBA2225212.1"/>
    <property type="molecule type" value="Genomic_DNA"/>
</dbReference>
<evidence type="ECO:0000256" key="1">
    <source>
        <dbReference type="ARBA" id="ARBA00001938"/>
    </source>
</evidence>
<feature type="compositionally biased region" description="Low complexity" evidence="10">
    <location>
        <begin position="90"/>
        <end position="102"/>
    </location>
</feature>
<dbReference type="PANTHER" id="PTHR43178:SF2">
    <property type="entry name" value="DIHYDROLIPOYLLYSINE-RESIDUE ACETYLTRANSFERASE COMPONENT OF PYRUVATE DEHYDROGENASE COMPLEX"/>
    <property type="match status" value="1"/>
</dbReference>
<keyword evidence="4 9" id="KW-0808">Transferase</keyword>
<dbReference type="InterPro" id="IPR000089">
    <property type="entry name" value="Biotin_lipoyl"/>
</dbReference>
<comment type="subunit">
    <text evidence="3">Forms a 24-polypeptide structural core with octahedral symmetry.</text>
</comment>
<dbReference type="Proteomes" id="UP000542342">
    <property type="component" value="Unassembled WGS sequence"/>
</dbReference>
<feature type="domain" description="Lipoyl-binding" evidence="11">
    <location>
        <begin position="130"/>
        <end position="205"/>
    </location>
</feature>
<organism evidence="13 14">
    <name type="scientific">Thermogemmata fonticola</name>
    <dbReference type="NCBI Taxonomy" id="2755323"/>
    <lineage>
        <taxon>Bacteria</taxon>
        <taxon>Pseudomonadati</taxon>
        <taxon>Planctomycetota</taxon>
        <taxon>Planctomycetia</taxon>
        <taxon>Gemmatales</taxon>
        <taxon>Gemmataceae</taxon>
        <taxon>Thermogemmata</taxon>
    </lineage>
</organism>
<dbReference type="GO" id="GO:0004742">
    <property type="term" value="F:dihydrolipoyllysine-residue acetyltransferase activity"/>
    <property type="evidence" value="ECO:0007669"/>
    <property type="project" value="UniProtKB-EC"/>
</dbReference>
<feature type="region of interest" description="Disordered" evidence="10">
    <location>
        <begin position="206"/>
        <end position="272"/>
    </location>
</feature>
<dbReference type="SUPFAM" id="SSF52777">
    <property type="entry name" value="CoA-dependent acyltransferases"/>
    <property type="match status" value="1"/>
</dbReference>
<evidence type="ECO:0000259" key="11">
    <source>
        <dbReference type="PROSITE" id="PS50968"/>
    </source>
</evidence>
<dbReference type="CDD" id="cd06849">
    <property type="entry name" value="lipoyl_domain"/>
    <property type="match status" value="2"/>
</dbReference>
<protein>
    <recommendedName>
        <fullName evidence="9">Dihydrolipoamide acetyltransferase component of pyruvate dehydrogenase complex</fullName>
        <ecNumber evidence="9">2.3.1.-</ecNumber>
    </recommendedName>
</protein>
<gene>
    <name evidence="13" type="ORF">H0921_03445</name>
</gene>
<name>A0A7V8VBX7_9BACT</name>
<dbReference type="EC" id="2.3.1.-" evidence="9"/>
<evidence type="ECO:0000256" key="10">
    <source>
        <dbReference type="SAM" id="MobiDB-lite"/>
    </source>
</evidence>
<dbReference type="GO" id="GO:0005737">
    <property type="term" value="C:cytoplasm"/>
    <property type="evidence" value="ECO:0007669"/>
    <property type="project" value="TreeGrafter"/>
</dbReference>
<comment type="function">
    <text evidence="7">The pyruvate dehydrogenase complex catalyzes the overall conversion of pyruvate to acetyl-CoA and CO(2). It contains multiple copies of three enzymatic components: pyruvate dehydrogenase (E1), dihydrolipoamide acetyltransferase (E2) and lipoamide dehydrogenase (E3).</text>
</comment>
<accession>A0A7V8VBX7</accession>
<evidence type="ECO:0000259" key="12">
    <source>
        <dbReference type="PROSITE" id="PS51826"/>
    </source>
</evidence>
<comment type="cofactor">
    <cofactor evidence="1 9">
        <name>(R)-lipoate</name>
        <dbReference type="ChEBI" id="CHEBI:83088"/>
    </cofactor>
</comment>
<dbReference type="Gene3D" id="3.30.559.10">
    <property type="entry name" value="Chloramphenicol acetyltransferase-like domain"/>
    <property type="match status" value="1"/>
</dbReference>
<evidence type="ECO:0000256" key="3">
    <source>
        <dbReference type="ARBA" id="ARBA00011484"/>
    </source>
</evidence>
<keyword evidence="6 9" id="KW-0012">Acyltransferase</keyword>
<evidence type="ECO:0000256" key="4">
    <source>
        <dbReference type="ARBA" id="ARBA00022679"/>
    </source>
</evidence>
<dbReference type="RefSeq" id="WP_194536594.1">
    <property type="nucleotide sequence ID" value="NZ_JACEFB010000001.1"/>
</dbReference>
<dbReference type="PROSITE" id="PS50968">
    <property type="entry name" value="BIOTINYL_LIPOYL"/>
    <property type="match status" value="2"/>
</dbReference>
<dbReference type="Pfam" id="PF00198">
    <property type="entry name" value="2-oxoacid_dh"/>
    <property type="match status" value="1"/>
</dbReference>
<proteinExistence type="inferred from homology"/>
<dbReference type="PROSITE" id="PS51826">
    <property type="entry name" value="PSBD"/>
    <property type="match status" value="1"/>
</dbReference>
<sequence>MEFRLPPLGEGIDTVTVTAVTVRPGDVIQAGQNVLTVETDKAAVEVPVDVSGVVEAVLVQPGDKIPIDTPVLRLRANAEGNKTPTSAGLSPPSAVPQAAARAPAPTATVSTSSVASLRGVAAESAETPATSDFLLPELGEGIEAATITAVLVQPGDTVQPGQNVVTVETDKAAVEVPIDRAGIVTAVHVQPGDKVPVGGRVLSLQSAGRSARSTTSPAGGSAASSAGATPPPSEPSASFTPEREGQQAAATNGVAATSSIPPSAKDARAGLVPASPAARRLARELGVSLNEVPPSGRGGRVTLDDIKNFIRTERQRLRPAPPSQASGEAAGLALPPLPDFSQYGPVEIREVSTLRQTIARNLTLAWRAVPMVTQHDLADITDLEAGRKRIVDAMPPGSPKITMTVLAIKACVAALKEFPHFNSSFDMNTGRLIYKRYYHIGIAVDTKEGLVVPVVRDADKKSIRDLAAEVQVLAEKARARKLRLEEMRGGTFTISNLGGIGGTAFTPIVNYPEVAILGLSRSTWQAVVRDGQIVPRLMLPLSLTYDHRVIDGADGCRFVARLVQLFSDPIRLLMET</sequence>
<evidence type="ECO:0000313" key="13">
    <source>
        <dbReference type="EMBL" id="MBA2225212.1"/>
    </source>
</evidence>
<keyword evidence="5 9" id="KW-0450">Lipoyl</keyword>
<evidence type="ECO:0000313" key="14">
    <source>
        <dbReference type="Proteomes" id="UP000542342"/>
    </source>
</evidence>
<dbReference type="InterPro" id="IPR050743">
    <property type="entry name" value="2-oxoacid_DH_E2_comp"/>
</dbReference>
<dbReference type="InterPro" id="IPR001078">
    <property type="entry name" value="2-oxoacid_DH_actylTfrase"/>
</dbReference>
<dbReference type="GO" id="GO:0031405">
    <property type="term" value="F:lipoic acid binding"/>
    <property type="evidence" value="ECO:0007669"/>
    <property type="project" value="TreeGrafter"/>
</dbReference>
<dbReference type="PANTHER" id="PTHR43178">
    <property type="entry name" value="DIHYDROLIPOAMIDE ACETYLTRANSFERASE COMPONENT OF PYRUVATE DEHYDROGENASE COMPLEX"/>
    <property type="match status" value="1"/>
</dbReference>
<dbReference type="Pfam" id="PF00364">
    <property type="entry name" value="Biotin_lipoyl"/>
    <property type="match status" value="2"/>
</dbReference>
<dbReference type="PROSITE" id="PS00189">
    <property type="entry name" value="LIPOYL"/>
    <property type="match status" value="2"/>
</dbReference>
<dbReference type="FunFam" id="3.30.559.10:FF:000004">
    <property type="entry name" value="Acetyltransferase component of pyruvate dehydrogenase complex"/>
    <property type="match status" value="1"/>
</dbReference>
<feature type="compositionally biased region" description="Polar residues" evidence="10">
    <location>
        <begin position="248"/>
        <end position="261"/>
    </location>
</feature>
<dbReference type="Gene3D" id="4.10.320.10">
    <property type="entry name" value="E3-binding domain"/>
    <property type="match status" value="1"/>
</dbReference>
<feature type="compositionally biased region" description="Low complexity" evidence="10">
    <location>
        <begin position="210"/>
        <end position="228"/>
    </location>
</feature>
<dbReference type="Gene3D" id="2.40.50.100">
    <property type="match status" value="2"/>
</dbReference>
<feature type="domain" description="Lipoyl-binding" evidence="11">
    <location>
        <begin position="1"/>
        <end position="75"/>
    </location>
</feature>
<evidence type="ECO:0000256" key="8">
    <source>
        <dbReference type="ARBA" id="ARBA00048370"/>
    </source>
</evidence>
<dbReference type="SUPFAM" id="SSF47005">
    <property type="entry name" value="Peripheral subunit-binding domain of 2-oxo acid dehydrogenase complex"/>
    <property type="match status" value="1"/>
</dbReference>
<dbReference type="InterPro" id="IPR004167">
    <property type="entry name" value="PSBD"/>
</dbReference>
<keyword evidence="14" id="KW-1185">Reference proteome</keyword>
<feature type="domain" description="Peripheral subunit-binding (PSBD)" evidence="12">
    <location>
        <begin position="273"/>
        <end position="310"/>
    </location>
</feature>
<comment type="caution">
    <text evidence="13">The sequence shown here is derived from an EMBL/GenBank/DDBJ whole genome shotgun (WGS) entry which is preliminary data.</text>
</comment>
<evidence type="ECO:0000256" key="7">
    <source>
        <dbReference type="ARBA" id="ARBA00025211"/>
    </source>
</evidence>
<evidence type="ECO:0000256" key="5">
    <source>
        <dbReference type="ARBA" id="ARBA00022823"/>
    </source>
</evidence>
<dbReference type="GO" id="GO:0006086">
    <property type="term" value="P:pyruvate decarboxylation to acetyl-CoA"/>
    <property type="evidence" value="ECO:0007669"/>
    <property type="project" value="TreeGrafter"/>
</dbReference>
<dbReference type="AlphaFoldDB" id="A0A7V8VBX7"/>
<evidence type="ECO:0000256" key="6">
    <source>
        <dbReference type="ARBA" id="ARBA00023315"/>
    </source>
</evidence>
<comment type="catalytic activity">
    <reaction evidence="8">
        <text>N(6)-[(R)-dihydrolipoyl]-L-lysyl-[protein] + acetyl-CoA = N(6)-[(R)-S(8)-acetyldihydrolipoyl]-L-lysyl-[protein] + CoA</text>
        <dbReference type="Rhea" id="RHEA:17017"/>
        <dbReference type="Rhea" id="RHEA-COMP:10475"/>
        <dbReference type="Rhea" id="RHEA-COMP:10478"/>
        <dbReference type="ChEBI" id="CHEBI:57287"/>
        <dbReference type="ChEBI" id="CHEBI:57288"/>
        <dbReference type="ChEBI" id="CHEBI:83100"/>
        <dbReference type="ChEBI" id="CHEBI:83111"/>
        <dbReference type="EC" id="2.3.1.12"/>
    </reaction>
</comment>